<feature type="region of interest" description="Disordered" evidence="1">
    <location>
        <begin position="348"/>
        <end position="372"/>
    </location>
</feature>
<dbReference type="InterPro" id="IPR003673">
    <property type="entry name" value="CoA-Trfase_fam_III"/>
</dbReference>
<evidence type="ECO:0000313" key="2">
    <source>
        <dbReference type="EMBL" id="MBL0393342.1"/>
    </source>
</evidence>
<dbReference type="InterPro" id="IPR023606">
    <property type="entry name" value="CoA-Trfase_III_dom_1_sf"/>
</dbReference>
<dbReference type="GO" id="GO:0016740">
    <property type="term" value="F:transferase activity"/>
    <property type="evidence" value="ECO:0007669"/>
    <property type="project" value="UniProtKB-KW"/>
</dbReference>
<sequence length="372" mass="40277">MKLEGIRVLDLSNFLPGPLLSLTMADHGAEVIKIEQPGEGDPGRHIGLSDGPHTVFFRNHNRGKKSLVLDLKKDADRAALLELAATADVFVESFRPGVAKRLGVDYAALRARNPRIVYCSISAFGQDGPYRDRPAHDLALEALTGALSLNVGTDDGKPAIPGLPLADLLSGMNGLAAVLMALLRRQATGEGDCIDISMMDSMVAALRNVVGPTFAEGRQPDPKQERTTGGGAFYRIYETRDGGRIALAGQEPKFVHALLRELGRPDFAPLCLQGPGAHQKPVMDFLAQAFREHTRGEWEERLAKLDVCFGGVNTLPEAFRDPQVLARGMVLRDEAGLPHIASPIRFLNEPGTPSLRSPGLDEHRDLVRGSRP</sequence>
<gene>
    <name evidence="2" type="ORF">JJ685_19550</name>
</gene>
<feature type="compositionally biased region" description="Basic and acidic residues" evidence="1">
    <location>
        <begin position="359"/>
        <end position="372"/>
    </location>
</feature>
<comment type="caution">
    <text evidence="2">The sequence shown here is derived from an EMBL/GenBank/DDBJ whole genome shotgun (WGS) entry which is preliminary data.</text>
</comment>
<dbReference type="Pfam" id="PF02515">
    <property type="entry name" value="CoA_transf_3"/>
    <property type="match status" value="1"/>
</dbReference>
<dbReference type="Proteomes" id="UP000599109">
    <property type="component" value="Unassembled WGS sequence"/>
</dbReference>
<dbReference type="PANTHER" id="PTHR48228:SF5">
    <property type="entry name" value="ALPHA-METHYLACYL-COA RACEMASE"/>
    <property type="match status" value="1"/>
</dbReference>
<dbReference type="InterPro" id="IPR044855">
    <property type="entry name" value="CoA-Trfase_III_dom3_sf"/>
</dbReference>
<name>A0A936Z2U6_9BURK</name>
<dbReference type="RefSeq" id="WP_201676012.1">
    <property type="nucleotide sequence ID" value="NZ_JAEQNE010000005.1"/>
</dbReference>
<protein>
    <submittedName>
        <fullName evidence="2">CoA transferase</fullName>
    </submittedName>
</protein>
<dbReference type="Gene3D" id="3.30.1540.10">
    <property type="entry name" value="formyl-coa transferase, domain 3"/>
    <property type="match status" value="1"/>
</dbReference>
<dbReference type="EMBL" id="JAEQNE010000005">
    <property type="protein sequence ID" value="MBL0393342.1"/>
    <property type="molecule type" value="Genomic_DNA"/>
</dbReference>
<dbReference type="InterPro" id="IPR050509">
    <property type="entry name" value="CoA-transferase_III"/>
</dbReference>
<dbReference type="Gene3D" id="3.40.50.10540">
    <property type="entry name" value="Crotonobetainyl-coa:carnitine coa-transferase, domain 1"/>
    <property type="match status" value="1"/>
</dbReference>
<evidence type="ECO:0000256" key="1">
    <source>
        <dbReference type="SAM" id="MobiDB-lite"/>
    </source>
</evidence>
<accession>A0A936Z2U6</accession>
<reference evidence="2 3" key="1">
    <citation type="journal article" date="2017" name="Int. J. Syst. Evol. Microbiol.">
        <title>Ramlibacter monticola sp. nov., isolated from forest soil.</title>
        <authorList>
            <person name="Chaudhary D.K."/>
            <person name="Kim J."/>
        </authorList>
    </citation>
    <scope>NUCLEOTIDE SEQUENCE [LARGE SCALE GENOMIC DNA]</scope>
    <source>
        <strain evidence="2 3">KACC 19175</strain>
    </source>
</reference>
<evidence type="ECO:0000313" key="3">
    <source>
        <dbReference type="Proteomes" id="UP000599109"/>
    </source>
</evidence>
<organism evidence="2 3">
    <name type="scientific">Ramlibacter monticola</name>
    <dbReference type="NCBI Taxonomy" id="1926872"/>
    <lineage>
        <taxon>Bacteria</taxon>
        <taxon>Pseudomonadati</taxon>
        <taxon>Pseudomonadota</taxon>
        <taxon>Betaproteobacteria</taxon>
        <taxon>Burkholderiales</taxon>
        <taxon>Comamonadaceae</taxon>
        <taxon>Ramlibacter</taxon>
    </lineage>
</organism>
<dbReference type="PANTHER" id="PTHR48228">
    <property type="entry name" value="SUCCINYL-COA--D-CITRAMALATE COA-TRANSFERASE"/>
    <property type="match status" value="1"/>
</dbReference>
<keyword evidence="3" id="KW-1185">Reference proteome</keyword>
<proteinExistence type="predicted"/>
<dbReference type="AlphaFoldDB" id="A0A936Z2U6"/>
<keyword evidence="2" id="KW-0808">Transferase</keyword>
<dbReference type="SUPFAM" id="SSF89796">
    <property type="entry name" value="CoA-transferase family III (CaiB/BaiF)"/>
    <property type="match status" value="1"/>
</dbReference>